<gene>
    <name evidence="9" type="ORF">TELCIR_26313</name>
</gene>
<dbReference type="PANTHER" id="PTHR45794">
    <property type="entry name" value="LEUCYL-TRNA SYNTHETASE"/>
    <property type="match status" value="1"/>
</dbReference>
<evidence type="ECO:0000313" key="9">
    <source>
        <dbReference type="EMBL" id="PIO52381.1"/>
    </source>
</evidence>
<keyword evidence="2" id="KW-0436">Ligase</keyword>
<evidence type="ECO:0000256" key="4">
    <source>
        <dbReference type="ARBA" id="ARBA00022840"/>
    </source>
</evidence>
<dbReference type="Proteomes" id="UP000230423">
    <property type="component" value="Unassembled WGS sequence"/>
</dbReference>
<keyword evidence="6" id="KW-0030">Aminoacyl-tRNA synthetase</keyword>
<feature type="non-terminal residue" evidence="9">
    <location>
        <position position="125"/>
    </location>
</feature>
<dbReference type="SUPFAM" id="SSF47323">
    <property type="entry name" value="Anticodon-binding domain of a subclass of class I aminoacyl-tRNA synthetases"/>
    <property type="match status" value="1"/>
</dbReference>
<dbReference type="Pfam" id="PF08264">
    <property type="entry name" value="Anticodon_1"/>
    <property type="match status" value="1"/>
</dbReference>
<evidence type="ECO:0000256" key="2">
    <source>
        <dbReference type="ARBA" id="ARBA00022598"/>
    </source>
</evidence>
<dbReference type="InterPro" id="IPR009080">
    <property type="entry name" value="tRNAsynth_Ia_anticodon-bd"/>
</dbReference>
<keyword evidence="5" id="KW-0648">Protein biosynthesis</keyword>
<keyword evidence="3" id="KW-0547">Nucleotide-binding</keyword>
<reference evidence="9 10" key="1">
    <citation type="submission" date="2015-09" db="EMBL/GenBank/DDBJ databases">
        <title>Draft genome of the parasitic nematode Teladorsagia circumcincta isolate WARC Sus (inbred).</title>
        <authorList>
            <person name="Mitreva M."/>
        </authorList>
    </citation>
    <scope>NUCLEOTIDE SEQUENCE [LARGE SCALE GENOMIC DNA]</scope>
    <source>
        <strain evidence="9 10">S</strain>
    </source>
</reference>
<evidence type="ECO:0000256" key="6">
    <source>
        <dbReference type="ARBA" id="ARBA00023146"/>
    </source>
</evidence>
<comment type="similarity">
    <text evidence="1">Belongs to the class-I aminoacyl-tRNA synthetase family.</text>
</comment>
<keyword evidence="4" id="KW-0067">ATP-binding</keyword>
<protein>
    <submittedName>
        <fullName evidence="9">Uncharacterized protein</fullName>
    </submittedName>
</protein>
<evidence type="ECO:0000256" key="3">
    <source>
        <dbReference type="ARBA" id="ARBA00022741"/>
    </source>
</evidence>
<dbReference type="PANTHER" id="PTHR45794:SF1">
    <property type="entry name" value="LEUCINE--TRNA LIGASE, CYTOPLASMIC"/>
    <property type="match status" value="1"/>
</dbReference>
<dbReference type="GO" id="GO:0005524">
    <property type="term" value="F:ATP binding"/>
    <property type="evidence" value="ECO:0007669"/>
    <property type="project" value="UniProtKB-KW"/>
</dbReference>
<dbReference type="AlphaFoldDB" id="A0A2G9T373"/>
<evidence type="ECO:0000259" key="7">
    <source>
        <dbReference type="Pfam" id="PF08264"/>
    </source>
</evidence>
<evidence type="ECO:0000259" key="8">
    <source>
        <dbReference type="Pfam" id="PF24810"/>
    </source>
</evidence>
<proteinExistence type="inferred from homology"/>
<evidence type="ECO:0000313" key="10">
    <source>
        <dbReference type="Proteomes" id="UP000230423"/>
    </source>
</evidence>
<evidence type="ECO:0000256" key="1">
    <source>
        <dbReference type="ARBA" id="ARBA00005594"/>
    </source>
</evidence>
<dbReference type="InterPro" id="IPR055416">
    <property type="entry name" value="RBD_LARS1"/>
</dbReference>
<accession>A0A2G9T373</accession>
<feature type="domain" description="Leucine--tRNA ligase RagD-binding" evidence="8">
    <location>
        <begin position="68"/>
        <end position="121"/>
    </location>
</feature>
<sequence length="125" mass="14349">MYREICGGQDGAMNEELVFRFIETQALILSPICPHIGEHIWHILNKMKQKILIQAAEFMREVMADFRARENKGALPDNKTISQVLGKEESLKKFSKKIMPFVQMVKEQYEQKGMIALASACAFDQ</sequence>
<dbReference type="InterPro" id="IPR013155">
    <property type="entry name" value="M/V/L/I-tRNA-synth_anticd-bd"/>
</dbReference>
<name>A0A2G9T373_TELCI</name>
<dbReference type="EMBL" id="KZ428156">
    <property type="protein sequence ID" value="PIO52381.1"/>
    <property type="molecule type" value="Genomic_DNA"/>
</dbReference>
<organism evidence="9 10">
    <name type="scientific">Teladorsagia circumcincta</name>
    <name type="common">Brown stomach worm</name>
    <name type="synonym">Ostertagia circumcincta</name>
    <dbReference type="NCBI Taxonomy" id="45464"/>
    <lineage>
        <taxon>Eukaryota</taxon>
        <taxon>Metazoa</taxon>
        <taxon>Ecdysozoa</taxon>
        <taxon>Nematoda</taxon>
        <taxon>Chromadorea</taxon>
        <taxon>Rhabditida</taxon>
        <taxon>Rhabditina</taxon>
        <taxon>Rhabditomorpha</taxon>
        <taxon>Strongyloidea</taxon>
        <taxon>Trichostrongylidae</taxon>
        <taxon>Teladorsagia</taxon>
    </lineage>
</organism>
<dbReference type="InterPro" id="IPR004493">
    <property type="entry name" value="Leu-tRNA-synth_Ia_arc/euk"/>
</dbReference>
<dbReference type="Pfam" id="PF24810">
    <property type="entry name" value="RBD_LARS1"/>
    <property type="match status" value="1"/>
</dbReference>
<evidence type="ECO:0000256" key="5">
    <source>
        <dbReference type="ARBA" id="ARBA00022917"/>
    </source>
</evidence>
<dbReference type="OrthoDB" id="10249672at2759"/>
<dbReference type="GO" id="GO:0004823">
    <property type="term" value="F:leucine-tRNA ligase activity"/>
    <property type="evidence" value="ECO:0007669"/>
    <property type="project" value="InterPro"/>
</dbReference>
<feature type="domain" description="Methionyl/Valyl/Leucyl/Isoleucyl-tRNA synthetase anticodon-binding" evidence="7">
    <location>
        <begin position="16"/>
        <end position="59"/>
    </location>
</feature>
<dbReference type="GO" id="GO:0006429">
    <property type="term" value="P:leucyl-tRNA aminoacylation"/>
    <property type="evidence" value="ECO:0007669"/>
    <property type="project" value="InterPro"/>
</dbReference>
<keyword evidence="10" id="KW-1185">Reference proteome</keyword>